<protein>
    <recommendedName>
        <fullName evidence="6">Amino acid transporter transmembrane domain-containing protein</fullName>
    </recommendedName>
</protein>
<dbReference type="AlphaFoldDB" id="A7S3C3"/>
<evidence type="ECO:0000259" key="6">
    <source>
        <dbReference type="Pfam" id="PF01490"/>
    </source>
</evidence>
<dbReference type="PANTHER" id="PTHR22950">
    <property type="entry name" value="AMINO ACID TRANSPORTER"/>
    <property type="match status" value="1"/>
</dbReference>
<dbReference type="EMBL" id="DS469573">
    <property type="protein sequence ID" value="EDO41700.1"/>
    <property type="molecule type" value="Genomic_DNA"/>
</dbReference>
<feature type="transmembrane region" description="Helical" evidence="5">
    <location>
        <begin position="309"/>
        <end position="329"/>
    </location>
</feature>
<evidence type="ECO:0000256" key="2">
    <source>
        <dbReference type="ARBA" id="ARBA00022692"/>
    </source>
</evidence>
<feature type="transmembrane region" description="Helical" evidence="5">
    <location>
        <begin position="202"/>
        <end position="225"/>
    </location>
</feature>
<evidence type="ECO:0000256" key="5">
    <source>
        <dbReference type="SAM" id="Phobius"/>
    </source>
</evidence>
<dbReference type="STRING" id="45351.A7S3C3"/>
<keyword evidence="3 5" id="KW-1133">Transmembrane helix</keyword>
<name>A7S3C3_NEMVE</name>
<feature type="transmembrane region" description="Helical" evidence="5">
    <location>
        <begin position="281"/>
        <end position="303"/>
    </location>
</feature>
<feature type="transmembrane region" description="Helical" evidence="5">
    <location>
        <begin position="128"/>
        <end position="147"/>
    </location>
</feature>
<dbReference type="GO" id="GO:0005774">
    <property type="term" value="C:vacuolar membrane"/>
    <property type="evidence" value="ECO:0000318"/>
    <property type="project" value="GO_Central"/>
</dbReference>
<organism evidence="7 8">
    <name type="scientific">Nematostella vectensis</name>
    <name type="common">Starlet sea anemone</name>
    <dbReference type="NCBI Taxonomy" id="45351"/>
    <lineage>
        <taxon>Eukaryota</taxon>
        <taxon>Metazoa</taxon>
        <taxon>Cnidaria</taxon>
        <taxon>Anthozoa</taxon>
        <taxon>Hexacorallia</taxon>
        <taxon>Actiniaria</taxon>
        <taxon>Edwardsiidae</taxon>
        <taxon>Nematostella</taxon>
    </lineage>
</organism>
<evidence type="ECO:0000313" key="8">
    <source>
        <dbReference type="Proteomes" id="UP000001593"/>
    </source>
</evidence>
<comment type="subcellular location">
    <subcellularLocation>
        <location evidence="1">Membrane</location>
        <topology evidence="1">Multi-pass membrane protein</topology>
    </subcellularLocation>
</comment>
<feature type="transmembrane region" description="Helical" evidence="5">
    <location>
        <begin position="167"/>
        <end position="190"/>
    </location>
</feature>
<dbReference type="eggNOG" id="KOG1304">
    <property type="taxonomic scope" value="Eukaryota"/>
</dbReference>
<evidence type="ECO:0000256" key="3">
    <source>
        <dbReference type="ARBA" id="ARBA00022989"/>
    </source>
</evidence>
<dbReference type="Pfam" id="PF01490">
    <property type="entry name" value="Aa_trans"/>
    <property type="match status" value="2"/>
</dbReference>
<feature type="transmembrane region" description="Helical" evidence="5">
    <location>
        <begin position="341"/>
        <end position="361"/>
    </location>
</feature>
<reference evidence="7 8" key="1">
    <citation type="journal article" date="2007" name="Science">
        <title>Sea anemone genome reveals ancestral eumetazoan gene repertoire and genomic organization.</title>
        <authorList>
            <person name="Putnam N.H."/>
            <person name="Srivastava M."/>
            <person name="Hellsten U."/>
            <person name="Dirks B."/>
            <person name="Chapman J."/>
            <person name="Salamov A."/>
            <person name="Terry A."/>
            <person name="Shapiro H."/>
            <person name="Lindquist E."/>
            <person name="Kapitonov V.V."/>
            <person name="Jurka J."/>
            <person name="Genikhovich G."/>
            <person name="Grigoriev I.V."/>
            <person name="Lucas S.M."/>
            <person name="Steele R.E."/>
            <person name="Finnerty J.R."/>
            <person name="Technau U."/>
            <person name="Martindale M.Q."/>
            <person name="Rokhsar D.S."/>
        </authorList>
    </citation>
    <scope>NUCLEOTIDE SEQUENCE [LARGE SCALE GENOMIC DNA]</scope>
    <source>
        <strain evidence="8">CH2 X CH6</strain>
    </source>
</reference>
<feature type="transmembrane region" description="Helical" evidence="5">
    <location>
        <begin position="6"/>
        <end position="27"/>
    </location>
</feature>
<dbReference type="InParanoid" id="A7S3C3"/>
<keyword evidence="4 5" id="KW-0472">Membrane</keyword>
<dbReference type="PhylomeDB" id="A7S3C3"/>
<keyword evidence="2 5" id="KW-0812">Transmembrane</keyword>
<dbReference type="OMA" id="PITWVRK"/>
<feature type="domain" description="Amino acid transporter transmembrane" evidence="6">
    <location>
        <begin position="154"/>
        <end position="365"/>
    </location>
</feature>
<dbReference type="GO" id="GO:0015179">
    <property type="term" value="F:L-amino acid transmembrane transporter activity"/>
    <property type="evidence" value="ECO:0000318"/>
    <property type="project" value="GO_Central"/>
</dbReference>
<keyword evidence="8" id="KW-1185">Reference proteome</keyword>
<proteinExistence type="predicted"/>
<evidence type="ECO:0000313" key="7">
    <source>
        <dbReference type="EMBL" id="EDO41700.1"/>
    </source>
</evidence>
<accession>A7S3C3</accession>
<sequence>MAAGIVEGSIIMGLVGLFSVRAMLLVIDCKKKLLTKNVCPHTNDSKSSKNELVYMPEEKEALTINDGNTLDEILHTEQELDYGDLGYYALGSKGKAVVDASIVISQTGFSCAYLIFISENIATMTESFTNLFADFANVFAYCVVFWFDFKHFDNIGSKRKVINFSGLPFFLGIAIYCYEGAGMILALEASCAKSARSKFRSIFKLTLFLVTMLYILFGVCGYLSFGPDTDNIITLNLPPGIFPLLVKSCLCFSLFFTYPVMMFPVVAILEKKLFSDEGKSHYYYGTFLRGLMVIITGIVVLGIPDFSMLMALVGSSCCTLLAFILPALFHLQIFKGELSICAKLLDFILILLGVVGTVIGMRDVISRMISPSETEE</sequence>
<dbReference type="HOGENOM" id="CLU_009646_6_2_1"/>
<dbReference type="GO" id="GO:0003333">
    <property type="term" value="P:amino acid transmembrane transport"/>
    <property type="evidence" value="ECO:0000318"/>
    <property type="project" value="GO_Central"/>
</dbReference>
<dbReference type="PANTHER" id="PTHR22950:SF677">
    <property type="entry name" value="AMINO ACID TRANSPORTER TRANSMEMBRANE DOMAIN-CONTAINING PROTEIN"/>
    <property type="match status" value="1"/>
</dbReference>
<feature type="transmembrane region" description="Helical" evidence="5">
    <location>
        <begin position="245"/>
        <end position="269"/>
    </location>
</feature>
<dbReference type="Proteomes" id="UP000001593">
    <property type="component" value="Unassembled WGS sequence"/>
</dbReference>
<evidence type="ECO:0000256" key="4">
    <source>
        <dbReference type="ARBA" id="ARBA00023136"/>
    </source>
</evidence>
<dbReference type="InterPro" id="IPR013057">
    <property type="entry name" value="AA_transpt_TM"/>
</dbReference>
<evidence type="ECO:0000256" key="1">
    <source>
        <dbReference type="ARBA" id="ARBA00004141"/>
    </source>
</evidence>
<gene>
    <name evidence="7" type="ORF">NEMVEDRAFT_v1g206160</name>
</gene>
<feature type="domain" description="Amino acid transporter transmembrane" evidence="6">
    <location>
        <begin position="77"/>
        <end position="137"/>
    </location>
</feature>